<name>A0A7C3WMN6_9BACT</name>
<evidence type="ECO:0000256" key="2">
    <source>
        <dbReference type="SAM" id="MobiDB-lite"/>
    </source>
</evidence>
<dbReference type="EMBL" id="DTHB01000053">
    <property type="protein sequence ID" value="HGB15333.1"/>
    <property type="molecule type" value="Genomic_DNA"/>
</dbReference>
<dbReference type="AlphaFoldDB" id="A0A7C3WMN6"/>
<dbReference type="Gene3D" id="3.60.15.10">
    <property type="entry name" value="Ribonuclease Z/Hydroxyacylglutathione hydrolase-like"/>
    <property type="match status" value="1"/>
</dbReference>
<dbReference type="Pfam" id="PF00753">
    <property type="entry name" value="Lactamase_B"/>
    <property type="match status" value="1"/>
</dbReference>
<dbReference type="PROSITE" id="PS50005">
    <property type="entry name" value="TPR"/>
    <property type="match status" value="1"/>
</dbReference>
<dbReference type="GO" id="GO:0016787">
    <property type="term" value="F:hydrolase activity"/>
    <property type="evidence" value="ECO:0007669"/>
    <property type="project" value="UniProtKB-KW"/>
</dbReference>
<sequence>MTEKEVNDKTQEFEQEEDLNSEVEFEAAKESPHPGWQPLTKVYDFTDPFFENIHFFLSYEYSSNVYLLKGDYITIVDPGNDYTSYLELFRQGYKPTDIKKIVLTHGHRDHCMGAFELLRAYPSLAAGGGFELILHEAGPVELKKIVTHLGSKVTEIQGGERLSLSGQEWEAIYTPGHSLDGMTYYHAPSRTAITGDTTMPYANPEADRGSGGNLNHYLYAIRTLLKRDIAHILPGHGVPVANLGRTIIEQTYESLLLQILGAGPESKIPWTSGAEALARQGLLEEAVFCCNRALAINPGNMRALQIKAFCLTDLGRGEEAIEALDQILAHHPNDPHTLTAKGHALLGLGRYEESLPFFDEALRIYPILQEAQIYKGMALYLAGRMEEAMNLDAFRIEFSQRLKAEMEKLEQEKAK</sequence>
<dbReference type="Pfam" id="PF13432">
    <property type="entry name" value="TPR_16"/>
    <property type="match status" value="1"/>
</dbReference>
<dbReference type="InterPro" id="IPR019734">
    <property type="entry name" value="TPR_rpt"/>
</dbReference>
<evidence type="ECO:0000313" key="4">
    <source>
        <dbReference type="EMBL" id="HGB15333.1"/>
    </source>
</evidence>
<dbReference type="InterPro" id="IPR050662">
    <property type="entry name" value="Sec-metab_biosynth-thioest"/>
</dbReference>
<keyword evidence="1" id="KW-0802">TPR repeat</keyword>
<feature type="region of interest" description="Disordered" evidence="2">
    <location>
        <begin position="1"/>
        <end position="33"/>
    </location>
</feature>
<dbReference type="InterPro" id="IPR001279">
    <property type="entry name" value="Metallo-B-lactamas"/>
</dbReference>
<feature type="compositionally biased region" description="Basic and acidic residues" evidence="2">
    <location>
        <begin position="1"/>
        <end position="12"/>
    </location>
</feature>
<organism evidence="4">
    <name type="scientific">Desulfobacca acetoxidans</name>
    <dbReference type="NCBI Taxonomy" id="60893"/>
    <lineage>
        <taxon>Bacteria</taxon>
        <taxon>Pseudomonadati</taxon>
        <taxon>Thermodesulfobacteriota</taxon>
        <taxon>Desulfobaccia</taxon>
        <taxon>Desulfobaccales</taxon>
        <taxon>Desulfobaccaceae</taxon>
        <taxon>Desulfobacca</taxon>
    </lineage>
</organism>
<proteinExistence type="predicted"/>
<dbReference type="SMART" id="SM00849">
    <property type="entry name" value="Lactamase_B"/>
    <property type="match status" value="1"/>
</dbReference>
<feature type="domain" description="Metallo-beta-lactamase" evidence="3">
    <location>
        <begin position="62"/>
        <end position="236"/>
    </location>
</feature>
<dbReference type="SMART" id="SM00028">
    <property type="entry name" value="TPR"/>
    <property type="match status" value="3"/>
</dbReference>
<dbReference type="SUPFAM" id="SSF48452">
    <property type="entry name" value="TPR-like"/>
    <property type="match status" value="1"/>
</dbReference>
<evidence type="ECO:0000259" key="3">
    <source>
        <dbReference type="SMART" id="SM00849"/>
    </source>
</evidence>
<dbReference type="PANTHER" id="PTHR23131">
    <property type="entry name" value="ENDORIBONUCLEASE LACTB2"/>
    <property type="match status" value="1"/>
</dbReference>
<gene>
    <name evidence="4" type="ORF">ENV62_08880</name>
</gene>
<feature type="repeat" description="TPR" evidence="1">
    <location>
        <begin position="335"/>
        <end position="368"/>
    </location>
</feature>
<reference evidence="4" key="1">
    <citation type="journal article" date="2020" name="mSystems">
        <title>Genome- and Community-Level Interaction Insights into Carbon Utilization and Element Cycling Functions of Hydrothermarchaeota in Hydrothermal Sediment.</title>
        <authorList>
            <person name="Zhou Z."/>
            <person name="Liu Y."/>
            <person name="Xu W."/>
            <person name="Pan J."/>
            <person name="Luo Z.H."/>
            <person name="Li M."/>
        </authorList>
    </citation>
    <scope>NUCLEOTIDE SEQUENCE [LARGE SCALE GENOMIC DNA]</scope>
    <source>
        <strain evidence="4">SpSt-776</strain>
    </source>
</reference>
<accession>A0A7C3WMN6</accession>
<dbReference type="SUPFAM" id="SSF56281">
    <property type="entry name" value="Metallo-hydrolase/oxidoreductase"/>
    <property type="match status" value="1"/>
</dbReference>
<evidence type="ECO:0000256" key="1">
    <source>
        <dbReference type="PROSITE-ProRule" id="PRU00339"/>
    </source>
</evidence>
<feature type="compositionally biased region" description="Acidic residues" evidence="2">
    <location>
        <begin position="13"/>
        <end position="25"/>
    </location>
</feature>
<dbReference type="InterPro" id="IPR011990">
    <property type="entry name" value="TPR-like_helical_dom_sf"/>
</dbReference>
<keyword evidence="4" id="KW-0378">Hydrolase</keyword>
<dbReference type="CDD" id="cd06262">
    <property type="entry name" value="metallo-hydrolase-like_MBL-fold"/>
    <property type="match status" value="1"/>
</dbReference>
<comment type="caution">
    <text evidence="4">The sequence shown here is derived from an EMBL/GenBank/DDBJ whole genome shotgun (WGS) entry which is preliminary data.</text>
</comment>
<dbReference type="Gene3D" id="1.25.40.10">
    <property type="entry name" value="Tetratricopeptide repeat domain"/>
    <property type="match status" value="2"/>
</dbReference>
<dbReference type="Pfam" id="PF14559">
    <property type="entry name" value="TPR_19"/>
    <property type="match status" value="1"/>
</dbReference>
<dbReference type="InterPro" id="IPR036866">
    <property type="entry name" value="RibonucZ/Hydroxyglut_hydro"/>
</dbReference>
<protein>
    <submittedName>
        <fullName evidence="4">MBL fold metallo-hydrolase</fullName>
    </submittedName>
</protein>